<feature type="region of interest" description="Disordered" evidence="1">
    <location>
        <begin position="1"/>
        <end position="27"/>
    </location>
</feature>
<name>A0A8H6MCR3_9AGAR</name>
<comment type="caution">
    <text evidence="2">The sequence shown here is derived from an EMBL/GenBank/DDBJ whole genome shotgun (WGS) entry which is preliminary data.</text>
</comment>
<feature type="non-terminal residue" evidence="2">
    <location>
        <position position="125"/>
    </location>
</feature>
<feature type="compositionally biased region" description="Basic and acidic residues" evidence="1">
    <location>
        <begin position="7"/>
        <end position="17"/>
    </location>
</feature>
<evidence type="ECO:0000256" key="1">
    <source>
        <dbReference type="SAM" id="MobiDB-lite"/>
    </source>
</evidence>
<proteinExistence type="predicted"/>
<dbReference type="AlphaFoldDB" id="A0A8H6MCR3"/>
<reference evidence="2 3" key="1">
    <citation type="submission" date="2020-07" db="EMBL/GenBank/DDBJ databases">
        <title>Comparative genomics of pyrophilous fungi reveals a link between fire events and developmental genes.</title>
        <authorList>
            <consortium name="DOE Joint Genome Institute"/>
            <person name="Steindorff A.S."/>
            <person name="Carver A."/>
            <person name="Calhoun S."/>
            <person name="Stillman K."/>
            <person name="Liu H."/>
            <person name="Lipzen A."/>
            <person name="Pangilinan J."/>
            <person name="Labutti K."/>
            <person name="Bruns T.D."/>
            <person name="Grigoriev I.V."/>
        </authorList>
    </citation>
    <scope>NUCLEOTIDE SEQUENCE [LARGE SCALE GENOMIC DNA]</scope>
    <source>
        <strain evidence="2 3">CBS 144469</strain>
    </source>
</reference>
<gene>
    <name evidence="2" type="ORF">DFP72DRAFT_778892</name>
</gene>
<sequence>MATIATAHHDSLQRSGEDEVSTAESKARMDEALAILRPRISPRMATKMSEPVSDDEVRAALKQVPNNKAPGLDGIPVEVWKKLDHEFTKAPINADTTPFNVIGALREVVNDIEVNGITPGTGFAD</sequence>
<evidence type="ECO:0008006" key="4">
    <source>
        <dbReference type="Google" id="ProtNLM"/>
    </source>
</evidence>
<dbReference type="EMBL" id="JACGCI010000016">
    <property type="protein sequence ID" value="KAF6759302.1"/>
    <property type="molecule type" value="Genomic_DNA"/>
</dbReference>
<dbReference type="Proteomes" id="UP000521943">
    <property type="component" value="Unassembled WGS sequence"/>
</dbReference>
<protein>
    <recommendedName>
        <fullName evidence="4">Reverse transcriptase</fullName>
    </recommendedName>
</protein>
<accession>A0A8H6MCR3</accession>
<evidence type="ECO:0000313" key="2">
    <source>
        <dbReference type="EMBL" id="KAF6759302.1"/>
    </source>
</evidence>
<organism evidence="2 3">
    <name type="scientific">Ephemerocybe angulata</name>
    <dbReference type="NCBI Taxonomy" id="980116"/>
    <lineage>
        <taxon>Eukaryota</taxon>
        <taxon>Fungi</taxon>
        <taxon>Dikarya</taxon>
        <taxon>Basidiomycota</taxon>
        <taxon>Agaricomycotina</taxon>
        <taxon>Agaricomycetes</taxon>
        <taxon>Agaricomycetidae</taxon>
        <taxon>Agaricales</taxon>
        <taxon>Agaricineae</taxon>
        <taxon>Psathyrellaceae</taxon>
        <taxon>Ephemerocybe</taxon>
    </lineage>
</organism>
<keyword evidence="3" id="KW-1185">Reference proteome</keyword>
<dbReference type="OrthoDB" id="3067660at2759"/>
<evidence type="ECO:0000313" key="3">
    <source>
        <dbReference type="Proteomes" id="UP000521943"/>
    </source>
</evidence>